<dbReference type="CDD" id="cd04183">
    <property type="entry name" value="GT2_BcE_like"/>
    <property type="match status" value="1"/>
</dbReference>
<dbReference type="PIRSF" id="PIRSF028162">
    <property type="entry name" value="BcbE_prd"/>
    <property type="match status" value="1"/>
</dbReference>
<protein>
    <recommendedName>
        <fullName evidence="3">Capsular biosynthesis protein</fullName>
    </recommendedName>
</protein>
<dbReference type="SUPFAM" id="SSF53448">
    <property type="entry name" value="Nucleotide-diphospho-sugar transferases"/>
    <property type="match status" value="1"/>
</dbReference>
<dbReference type="Proteomes" id="UP000337909">
    <property type="component" value="Unassembled WGS sequence"/>
</dbReference>
<dbReference type="InterPro" id="IPR016873">
    <property type="entry name" value="Caps_polysacc_synth_BcbE_prd"/>
</dbReference>
<name>A0A5E7DJ84_PSEFL</name>
<accession>A0A5E7DJ84</accession>
<sequence length="243" mass="28132">MIVIPMVGKSSRFFNAGFKRPKYELLIGSESVFSLAVKSFEKYFKSEHFLFLVRNDYSAKTFVESELNKLGINNYSIKVFEKETLGQADTVYQGLKHIPNETNIYIFNIDTFRPGFTKPEFSHSCDGYLEVFKHHGEHWSFVEPAEDLKVARTTEKERISDLCSDGLYYFKSKGDFDFAFEEAFKANETAKGEYYIAPLYNNLIKNGKNVKYDLINIEKVIFCGTPDEYYLIESGLNSDIWNT</sequence>
<dbReference type="Gene3D" id="3.90.550.10">
    <property type="entry name" value="Spore Coat Polysaccharide Biosynthesis Protein SpsA, Chain A"/>
    <property type="match status" value="1"/>
</dbReference>
<dbReference type="InterPro" id="IPR029044">
    <property type="entry name" value="Nucleotide-diphossugar_trans"/>
</dbReference>
<dbReference type="AlphaFoldDB" id="A0A5E7DJ84"/>
<gene>
    <name evidence="1" type="ORF">PS691_03476</name>
</gene>
<proteinExistence type="predicted"/>
<evidence type="ECO:0008006" key="3">
    <source>
        <dbReference type="Google" id="ProtNLM"/>
    </source>
</evidence>
<reference evidence="1 2" key="1">
    <citation type="submission" date="2019-09" db="EMBL/GenBank/DDBJ databases">
        <authorList>
            <person name="Chandra G."/>
            <person name="Truman W A."/>
        </authorList>
    </citation>
    <scope>NUCLEOTIDE SEQUENCE [LARGE SCALE GENOMIC DNA]</scope>
    <source>
        <strain evidence="1">PS691</strain>
    </source>
</reference>
<dbReference type="RefSeq" id="WP_150643381.1">
    <property type="nucleotide sequence ID" value="NZ_CABVHQ010000034.1"/>
</dbReference>
<organism evidence="1 2">
    <name type="scientific">Pseudomonas fluorescens</name>
    <dbReference type="NCBI Taxonomy" id="294"/>
    <lineage>
        <taxon>Bacteria</taxon>
        <taxon>Pseudomonadati</taxon>
        <taxon>Pseudomonadota</taxon>
        <taxon>Gammaproteobacteria</taxon>
        <taxon>Pseudomonadales</taxon>
        <taxon>Pseudomonadaceae</taxon>
        <taxon>Pseudomonas</taxon>
    </lineage>
</organism>
<evidence type="ECO:0000313" key="2">
    <source>
        <dbReference type="Proteomes" id="UP000337909"/>
    </source>
</evidence>
<dbReference type="OrthoDB" id="9788272at2"/>
<evidence type="ECO:0000313" key="1">
    <source>
        <dbReference type="EMBL" id="VVO11935.1"/>
    </source>
</evidence>
<dbReference type="EMBL" id="CABVHQ010000034">
    <property type="protein sequence ID" value="VVO11935.1"/>
    <property type="molecule type" value="Genomic_DNA"/>
</dbReference>